<keyword evidence="3" id="KW-1185">Reference proteome</keyword>
<reference evidence="2" key="1">
    <citation type="thesis" date="2020" institute="Technische Universitat Dresden" country="Dresden, Germany">
        <title>The Agarolytic System of Microbulbifer elongatus PORT2, Isolated from Batu Karas, Pangandaran West Java Indonesia.</title>
        <authorList>
            <person name="Anggraeni S.R."/>
        </authorList>
    </citation>
    <scope>NUCLEOTIDE SEQUENCE</scope>
    <source>
        <strain evidence="2">PORT2</strain>
    </source>
</reference>
<comment type="caution">
    <text evidence="2">The sequence shown here is derived from an EMBL/GenBank/DDBJ whole genome shotgun (WGS) entry which is preliminary data.</text>
</comment>
<name>A0ABT1P059_9GAMM</name>
<dbReference type="Proteomes" id="UP001205566">
    <property type="component" value="Unassembled WGS sequence"/>
</dbReference>
<dbReference type="EMBL" id="JACASI010000025">
    <property type="protein sequence ID" value="MCQ3829473.1"/>
    <property type="molecule type" value="Genomic_DNA"/>
</dbReference>
<dbReference type="PANTHER" id="PTHR43539:SF78">
    <property type="entry name" value="FLAVIN-CONTAINING MONOOXYGENASE"/>
    <property type="match status" value="1"/>
</dbReference>
<evidence type="ECO:0000313" key="2">
    <source>
        <dbReference type="EMBL" id="MCQ3829473.1"/>
    </source>
</evidence>
<evidence type="ECO:0000313" key="3">
    <source>
        <dbReference type="Proteomes" id="UP001205566"/>
    </source>
</evidence>
<sequence length="420" mass="45074">MTSNTKNLPVAVIGAGPIGLSAAANLMDVGLTPIIFESGNRAGANLAQWGHVRMFSPWSYNMDPVAISLLEKKGWTAPALTEFPTGRQLLERYVLPLASHEAIAPHLHLNTRVEAVSRQHHDILRNAERPLTPFVVRTSNAEGERDILVQAVIDASGTYQTPNWLGAHGIPAVGERAASQSITYGVPDILGAAGEQFAGKSVLVVGGGHSAFNALQDLVKLSDHSEGMRILWGVRGSSVSNIVRSPENDELQERRRLEIYIQTLLTEGKIEVFTDIAIENIRSENGKLFVQSRSGQLPPVDQLIAATGFRPDLALLSELRTSLDPATESPAGLGPLIDPNLHTCGSVPEHGSAELSHPEPGLYIVGIKSYGRAPTFLLKTGYRQVKSVTKALANPKDIDRPATERTTPCDALAANGPCAQ</sequence>
<protein>
    <submittedName>
        <fullName evidence="2">NAD(P)-binding domain-containing protein</fullName>
    </submittedName>
</protein>
<gene>
    <name evidence="2" type="ORF">HXX02_08435</name>
</gene>
<keyword evidence="1" id="KW-0560">Oxidoreductase</keyword>
<dbReference type="RefSeq" id="WP_255874312.1">
    <property type="nucleotide sequence ID" value="NZ_JACASI010000025.1"/>
</dbReference>
<dbReference type="SUPFAM" id="SSF51905">
    <property type="entry name" value="FAD/NAD(P)-binding domain"/>
    <property type="match status" value="1"/>
</dbReference>
<dbReference type="PRINTS" id="PR00368">
    <property type="entry name" value="FADPNR"/>
</dbReference>
<dbReference type="InterPro" id="IPR050982">
    <property type="entry name" value="Auxin_biosynth/cation_transpt"/>
</dbReference>
<dbReference type="Gene3D" id="3.50.50.60">
    <property type="entry name" value="FAD/NAD(P)-binding domain"/>
    <property type="match status" value="1"/>
</dbReference>
<dbReference type="PANTHER" id="PTHR43539">
    <property type="entry name" value="FLAVIN-BINDING MONOOXYGENASE-LIKE PROTEIN (AFU_ORTHOLOGUE AFUA_4G09220)"/>
    <property type="match status" value="1"/>
</dbReference>
<proteinExistence type="predicted"/>
<dbReference type="Pfam" id="PF13738">
    <property type="entry name" value="Pyr_redox_3"/>
    <property type="match status" value="1"/>
</dbReference>
<dbReference type="PRINTS" id="PR00411">
    <property type="entry name" value="PNDRDTASEI"/>
</dbReference>
<evidence type="ECO:0000256" key="1">
    <source>
        <dbReference type="ARBA" id="ARBA00023002"/>
    </source>
</evidence>
<dbReference type="InterPro" id="IPR036188">
    <property type="entry name" value="FAD/NAD-bd_sf"/>
</dbReference>
<accession>A0ABT1P059</accession>
<organism evidence="2 3">
    <name type="scientific">Microbulbifer elongatus</name>
    <dbReference type="NCBI Taxonomy" id="86173"/>
    <lineage>
        <taxon>Bacteria</taxon>
        <taxon>Pseudomonadati</taxon>
        <taxon>Pseudomonadota</taxon>
        <taxon>Gammaproteobacteria</taxon>
        <taxon>Cellvibrionales</taxon>
        <taxon>Microbulbiferaceae</taxon>
        <taxon>Microbulbifer</taxon>
    </lineage>
</organism>